<sequence>MSSFRKALKSQQKNHKKDPSLVFENIWDILKRRRITNFVQMTTTRNRTPLLLCVKKALDKNPDEFYFKMVSSQLKDGVHVLNKAKGTEEENKEEQRKLMRTQDIRYVEMKSV</sequence>
<dbReference type="GO" id="GO:0006364">
    <property type="term" value="P:rRNA processing"/>
    <property type="evidence" value="ECO:0007669"/>
    <property type="project" value="UniProtKB-KW"/>
</dbReference>
<dbReference type="GO" id="GO:0032040">
    <property type="term" value="C:small-subunit processome"/>
    <property type="evidence" value="ECO:0007669"/>
    <property type="project" value="InterPro"/>
</dbReference>
<reference evidence="6" key="2">
    <citation type="submission" date="2014-03" db="EMBL/GenBank/DDBJ databases">
        <authorList>
            <person name="Genoscope - CEA"/>
        </authorList>
    </citation>
    <scope>NUCLEOTIDE SEQUENCE</scope>
</reference>
<dbReference type="InterPro" id="IPR007144">
    <property type="entry name" value="SSU_processome_Utp11"/>
</dbReference>
<dbReference type="PANTHER" id="PTHR12838">
    <property type="entry name" value="U3 SMALL NUCLEOLAR RNA-ASSOCIATED PROTEIN 11"/>
    <property type="match status" value="1"/>
</dbReference>
<dbReference type="PANTHER" id="PTHR12838:SF0">
    <property type="entry name" value="U3 SMALL NUCLEOLAR RNA-ASSOCIATED PROTEIN 11-RELATED"/>
    <property type="match status" value="1"/>
</dbReference>
<keyword evidence="5" id="KW-0539">Nucleus</keyword>
<dbReference type="STRING" id="8022.A0A060XQN9"/>
<evidence type="ECO:0000256" key="4">
    <source>
        <dbReference type="ARBA" id="ARBA00022552"/>
    </source>
</evidence>
<comment type="similarity">
    <text evidence="2">Belongs to the UTP11 family.</text>
</comment>
<protein>
    <recommendedName>
        <fullName evidence="3">Probable U3 small nucleolar RNA-associated protein 11</fullName>
    </recommendedName>
</protein>
<proteinExistence type="inferred from homology"/>
<evidence type="ECO:0000313" key="7">
    <source>
        <dbReference type="Proteomes" id="UP000193380"/>
    </source>
</evidence>
<evidence type="ECO:0000256" key="3">
    <source>
        <dbReference type="ARBA" id="ARBA00020121"/>
    </source>
</evidence>
<dbReference type="PaxDb" id="8022-A0A060XQN9"/>
<accession>A0A060XQN9</accession>
<dbReference type="Proteomes" id="UP000193380">
    <property type="component" value="Unassembled WGS sequence"/>
</dbReference>
<dbReference type="AlphaFoldDB" id="A0A060XQN9"/>
<evidence type="ECO:0000256" key="1">
    <source>
        <dbReference type="ARBA" id="ARBA00004604"/>
    </source>
</evidence>
<name>A0A060XQN9_ONCMY</name>
<organism evidence="6 7">
    <name type="scientific">Oncorhynchus mykiss</name>
    <name type="common">Rainbow trout</name>
    <name type="synonym">Salmo gairdneri</name>
    <dbReference type="NCBI Taxonomy" id="8022"/>
    <lineage>
        <taxon>Eukaryota</taxon>
        <taxon>Metazoa</taxon>
        <taxon>Chordata</taxon>
        <taxon>Craniata</taxon>
        <taxon>Vertebrata</taxon>
        <taxon>Euteleostomi</taxon>
        <taxon>Actinopterygii</taxon>
        <taxon>Neopterygii</taxon>
        <taxon>Teleostei</taxon>
        <taxon>Protacanthopterygii</taxon>
        <taxon>Salmoniformes</taxon>
        <taxon>Salmonidae</taxon>
        <taxon>Salmoninae</taxon>
        <taxon>Oncorhynchus</taxon>
    </lineage>
</organism>
<comment type="subcellular location">
    <subcellularLocation>
        <location evidence="1">Nucleus</location>
        <location evidence="1">Nucleolus</location>
    </subcellularLocation>
</comment>
<evidence type="ECO:0000256" key="5">
    <source>
        <dbReference type="ARBA" id="ARBA00023242"/>
    </source>
</evidence>
<evidence type="ECO:0000256" key="2">
    <source>
        <dbReference type="ARBA" id="ARBA00008105"/>
    </source>
</evidence>
<reference evidence="6" key="1">
    <citation type="journal article" date="2014" name="Nat. Commun.">
        <title>The rainbow trout genome provides novel insights into evolution after whole-genome duplication in vertebrates.</title>
        <authorList>
            <person name="Berthelot C."/>
            <person name="Brunet F."/>
            <person name="Chalopin D."/>
            <person name="Juanchich A."/>
            <person name="Bernard M."/>
            <person name="Noel B."/>
            <person name="Bento P."/>
            <person name="Da Silva C."/>
            <person name="Labadie K."/>
            <person name="Alberti A."/>
            <person name="Aury J.M."/>
            <person name="Louis A."/>
            <person name="Dehais P."/>
            <person name="Bardou P."/>
            <person name="Montfort J."/>
            <person name="Klopp C."/>
            <person name="Cabau C."/>
            <person name="Gaspin C."/>
            <person name="Thorgaard G.H."/>
            <person name="Boussaha M."/>
            <person name="Quillet E."/>
            <person name="Guyomard R."/>
            <person name="Galiana D."/>
            <person name="Bobe J."/>
            <person name="Volff J.N."/>
            <person name="Genet C."/>
            <person name="Wincker P."/>
            <person name="Jaillon O."/>
            <person name="Roest Crollius H."/>
            <person name="Guiguen Y."/>
        </authorList>
    </citation>
    <scope>NUCLEOTIDE SEQUENCE [LARGE SCALE GENOMIC DNA]</scope>
</reference>
<keyword evidence="4" id="KW-0698">rRNA processing</keyword>
<dbReference type="EMBL" id="FR905882">
    <property type="protein sequence ID" value="CDQ81988.1"/>
    <property type="molecule type" value="Genomic_DNA"/>
</dbReference>
<dbReference type="Pfam" id="PF03998">
    <property type="entry name" value="Utp11"/>
    <property type="match status" value="1"/>
</dbReference>
<gene>
    <name evidence="6" type="ORF">GSONMT00009345001</name>
</gene>
<evidence type="ECO:0000313" key="6">
    <source>
        <dbReference type="EMBL" id="CDQ81988.1"/>
    </source>
</evidence>